<dbReference type="STRING" id="273678.RS84_02654"/>
<dbReference type="Pfam" id="PF13559">
    <property type="entry name" value="DUF4129"/>
    <property type="match status" value="1"/>
</dbReference>
<keyword evidence="2" id="KW-0812">Transmembrane</keyword>
<comment type="caution">
    <text evidence="4">The sequence shown here is derived from an EMBL/GenBank/DDBJ whole genome shotgun (WGS) entry which is preliminary data.</text>
</comment>
<evidence type="ECO:0000259" key="3">
    <source>
        <dbReference type="Pfam" id="PF13559"/>
    </source>
</evidence>
<protein>
    <recommendedName>
        <fullName evidence="3">Protein-glutamine gamma-glutamyltransferase-like C-terminal domain-containing protein</fullName>
    </recommendedName>
</protein>
<evidence type="ECO:0000256" key="1">
    <source>
        <dbReference type="SAM" id="MobiDB-lite"/>
    </source>
</evidence>
<accession>A0A0M2HH74</accession>
<feature type="domain" description="Protein-glutamine gamma-glutamyltransferase-like C-terminal" evidence="3">
    <location>
        <begin position="156"/>
        <end position="225"/>
    </location>
</feature>
<dbReference type="Proteomes" id="UP000033900">
    <property type="component" value="Unassembled WGS sequence"/>
</dbReference>
<reference evidence="4 5" key="1">
    <citation type="submission" date="2015-02" db="EMBL/GenBank/DDBJ databases">
        <title>Draft genome sequences of ten Microbacterium spp. with emphasis on heavy metal contaminated environments.</title>
        <authorList>
            <person name="Corretto E."/>
        </authorList>
    </citation>
    <scope>NUCLEOTIDE SEQUENCE [LARGE SCALE GENOMIC DNA]</scope>
    <source>
        <strain evidence="4 5">SA35</strain>
    </source>
</reference>
<evidence type="ECO:0000313" key="4">
    <source>
        <dbReference type="EMBL" id="KJL46034.1"/>
    </source>
</evidence>
<gene>
    <name evidence="4" type="ORF">RS84_02654</name>
</gene>
<dbReference type="PATRIC" id="fig|273678.4.peg.2659"/>
<evidence type="ECO:0000313" key="5">
    <source>
        <dbReference type="Proteomes" id="UP000033900"/>
    </source>
</evidence>
<dbReference type="EMBL" id="JYJB01000010">
    <property type="protein sequence ID" value="KJL46034.1"/>
    <property type="molecule type" value="Genomic_DNA"/>
</dbReference>
<feature type="transmembrane region" description="Helical" evidence="2">
    <location>
        <begin position="63"/>
        <end position="92"/>
    </location>
</feature>
<organism evidence="4 5">
    <name type="scientific">Microbacterium hydrocarbonoxydans</name>
    <dbReference type="NCBI Taxonomy" id="273678"/>
    <lineage>
        <taxon>Bacteria</taxon>
        <taxon>Bacillati</taxon>
        <taxon>Actinomycetota</taxon>
        <taxon>Actinomycetes</taxon>
        <taxon>Micrococcales</taxon>
        <taxon>Microbacteriaceae</taxon>
        <taxon>Microbacterium</taxon>
    </lineage>
</organism>
<keyword evidence="5" id="KW-1185">Reference proteome</keyword>
<keyword evidence="2" id="KW-0472">Membrane</keyword>
<proteinExistence type="predicted"/>
<name>A0A0M2HH74_9MICO</name>
<keyword evidence="2" id="KW-1133">Transmembrane helix</keyword>
<dbReference type="InterPro" id="IPR025403">
    <property type="entry name" value="TgpA-like_C"/>
</dbReference>
<dbReference type="AlphaFoldDB" id="A0A0M2HH74"/>
<feature type="region of interest" description="Disordered" evidence="1">
    <location>
        <begin position="34"/>
        <end position="58"/>
    </location>
</feature>
<evidence type="ECO:0000256" key="2">
    <source>
        <dbReference type="SAM" id="Phobius"/>
    </source>
</evidence>
<sequence>MERGWLVIVVTGLFCVVMIAAALQGAPNIRPISSTSEPLPAEPLPEISGTPSPTPTPPPEPGVVAGVLGAIMLGILVLLCLVGLVLLVLWVIRMLIRLWRDRPLPRRDGGAVGLAPGDAPSDVEPHVVEAAIRRGIAGALEEIEGHAVPADAIVAAWIGLEESAADAGITRGQSETPGEFTVRIISRRSGISADAQTLLRLYERVRFGTYVAVEDDRSAARTALQSIEAGWR</sequence>